<evidence type="ECO:0000256" key="2">
    <source>
        <dbReference type="SAM" id="MobiDB-lite"/>
    </source>
</evidence>
<accession>A0ABQ3QEU3</accession>
<dbReference type="SUPFAM" id="SSF51430">
    <property type="entry name" value="NAD(P)-linked oxidoreductase"/>
    <property type="match status" value="1"/>
</dbReference>
<evidence type="ECO:0000259" key="3">
    <source>
        <dbReference type="Pfam" id="PF00248"/>
    </source>
</evidence>
<dbReference type="InterPro" id="IPR036812">
    <property type="entry name" value="NAD(P)_OxRdtase_dom_sf"/>
</dbReference>
<dbReference type="CDD" id="cd19080">
    <property type="entry name" value="AKR_AKR9A_9B"/>
    <property type="match status" value="1"/>
</dbReference>
<name>A0ABQ3QEU3_9ACTN</name>
<keyword evidence="1" id="KW-0560">Oxidoreductase</keyword>
<evidence type="ECO:0000313" key="5">
    <source>
        <dbReference type="Proteomes" id="UP001050808"/>
    </source>
</evidence>
<evidence type="ECO:0000256" key="1">
    <source>
        <dbReference type="ARBA" id="ARBA00023002"/>
    </source>
</evidence>
<organism evidence="4 5">
    <name type="scientific">Streptomyces violascens</name>
    <dbReference type="NCBI Taxonomy" id="67381"/>
    <lineage>
        <taxon>Bacteria</taxon>
        <taxon>Bacillati</taxon>
        <taxon>Actinomycetota</taxon>
        <taxon>Actinomycetes</taxon>
        <taxon>Kitasatosporales</taxon>
        <taxon>Streptomycetaceae</taxon>
        <taxon>Streptomyces</taxon>
    </lineage>
</organism>
<feature type="domain" description="NADP-dependent oxidoreductase" evidence="3">
    <location>
        <begin position="18"/>
        <end position="283"/>
    </location>
</feature>
<keyword evidence="5" id="KW-1185">Reference proteome</keyword>
<dbReference type="Gene3D" id="3.20.20.100">
    <property type="entry name" value="NADP-dependent oxidoreductase domain"/>
    <property type="match status" value="1"/>
</dbReference>
<feature type="region of interest" description="Disordered" evidence="2">
    <location>
        <begin position="274"/>
        <end position="320"/>
    </location>
</feature>
<feature type="compositionally biased region" description="Basic and acidic residues" evidence="2">
    <location>
        <begin position="306"/>
        <end position="320"/>
    </location>
</feature>
<proteinExistence type="predicted"/>
<dbReference type="InterPro" id="IPR050523">
    <property type="entry name" value="AKR_Detox_Biosynth"/>
</dbReference>
<dbReference type="PANTHER" id="PTHR43364">
    <property type="entry name" value="NADH-SPECIFIC METHYLGLYOXAL REDUCTASE-RELATED"/>
    <property type="match status" value="1"/>
</dbReference>
<protein>
    <recommendedName>
        <fullName evidence="3">NADP-dependent oxidoreductase domain-containing protein</fullName>
    </recommendedName>
</protein>
<dbReference type="EMBL" id="BNDY01000002">
    <property type="protein sequence ID" value="GHI35798.1"/>
    <property type="molecule type" value="Genomic_DNA"/>
</dbReference>
<dbReference type="Pfam" id="PF00248">
    <property type="entry name" value="Aldo_ket_red"/>
    <property type="match status" value="1"/>
</dbReference>
<evidence type="ECO:0000313" key="4">
    <source>
        <dbReference type="EMBL" id="GHI35798.1"/>
    </source>
</evidence>
<gene>
    <name evidence="4" type="ORF">Sviol_02060</name>
</gene>
<dbReference type="PANTHER" id="PTHR43364:SF4">
    <property type="entry name" value="NAD(P)-LINKED OXIDOREDUCTASE SUPERFAMILY PROTEIN"/>
    <property type="match status" value="1"/>
</dbReference>
<feature type="region of interest" description="Disordered" evidence="2">
    <location>
        <begin position="570"/>
        <end position="597"/>
    </location>
</feature>
<sequence>MRYRLLGRTGLRVSEAFLGTMTFGEDWGWGAGEEECRAMFTAYAEAGGNVIDTANRYTEGSSERIVGALLGSDRDRFVLSTKYTLTMDGTDPNASGNHRKNLARSVEASLQRLGTDYIDLLWVHIWDPNTPIEETMRALDDLVRAGKVLYIGISDAPAWLISRAQTMAELRGWTPFAGLQLPYSLLKRDIERELLPMAANLDLSVAAWSPLAAGVLSGKFNPVRPAKVRRGSTAPPSPERDLSIARTVDAVADELGVSSSQVALAWTRATGRGSTRILGARKPGPAGRQPRCTRPGAARRHRRPARQGERDRARFPDGLHPRHDQRLRVRAQRAADRGPQRTVLTQCGSPGHDRGAMCVSLSGVSTAKMPWIRPSVRTSNATSWRLPSTWVHTAGRAVARLDQPAARRTVHTWCAQIALAGQALSGCVACVVVPRRLGRGLLDETVQGGDDSWPVGVVKSRTRSVAKLGTLVIWPPARLDLAERGLLGARRESAAGVEEYGDFVACRDGAKCRVQYDDFAGHAADGEAFPGLGGDGLAGGRIVPGAGRCARTGALGGWMLLDDLGAARARRGREGDRDVQQLSQLDQEAHGSPDRGR</sequence>
<comment type="caution">
    <text evidence="4">The sequence shown here is derived from an EMBL/GenBank/DDBJ whole genome shotgun (WGS) entry which is preliminary data.</text>
</comment>
<reference evidence="4" key="1">
    <citation type="submission" date="2024-05" db="EMBL/GenBank/DDBJ databases">
        <title>Whole genome shotgun sequence of Streptomyces violascens NBRC 12920.</title>
        <authorList>
            <person name="Komaki H."/>
            <person name="Tamura T."/>
        </authorList>
    </citation>
    <scope>NUCLEOTIDE SEQUENCE</scope>
    <source>
        <strain evidence="4">NBRC 12920</strain>
    </source>
</reference>
<dbReference type="Proteomes" id="UP001050808">
    <property type="component" value="Unassembled WGS sequence"/>
</dbReference>
<dbReference type="InterPro" id="IPR023210">
    <property type="entry name" value="NADP_OxRdtase_dom"/>
</dbReference>
<feature type="compositionally biased region" description="Basic and acidic residues" evidence="2">
    <location>
        <begin position="587"/>
        <end position="597"/>
    </location>
</feature>